<dbReference type="OrthoDB" id="3611744at2"/>
<dbReference type="EMBL" id="JPVN01000012">
    <property type="protein sequence ID" value="KGR78296.1"/>
    <property type="molecule type" value="Genomic_DNA"/>
</dbReference>
<name>A0A0A3I0G4_9BACL</name>
<evidence type="ECO:0008006" key="3">
    <source>
        <dbReference type="Google" id="ProtNLM"/>
    </source>
</evidence>
<comment type="caution">
    <text evidence="1">The sequence shown here is derived from an EMBL/GenBank/DDBJ whole genome shotgun (WGS) entry which is preliminary data.</text>
</comment>
<keyword evidence="2" id="KW-1185">Reference proteome</keyword>
<dbReference type="Proteomes" id="UP000030416">
    <property type="component" value="Unassembled WGS sequence"/>
</dbReference>
<dbReference type="eggNOG" id="COG0224">
    <property type="taxonomic scope" value="Bacteria"/>
</dbReference>
<gene>
    <name evidence="1" type="ORF">CD29_11270</name>
</gene>
<sequence>MFMKIAIHQPNYLPWIGFFDKLDQVDRFVLLDKAQFSKGNFINRNKIKSPQGSLFLTVPIKNKLKPINELVIDHQKKWQVQHWKSIEANYKKAPFWSLYHKGFEQIYLQKWDLLAPFNITLIKHICSLLSISTDIFVESDFGIDFGSNNTRNVNIVSHLGGTIYVSGTGAKAYNQPNEYTNNGIELIYQDFKHPFYSQRYGDFESNLSIIDLLFNCGPESINIIRMQRN</sequence>
<protein>
    <recommendedName>
        <fullName evidence="3">WbqC-like protein</fullName>
    </recommendedName>
</protein>
<reference evidence="1 2" key="1">
    <citation type="submission" date="2014-02" db="EMBL/GenBank/DDBJ databases">
        <title>Draft genome sequence of Lysinibacillus manganicus DSM 26584T.</title>
        <authorList>
            <person name="Zhang F."/>
            <person name="Wang G."/>
            <person name="Zhang L."/>
        </authorList>
    </citation>
    <scope>NUCLEOTIDE SEQUENCE [LARGE SCALE GENOMIC DNA]</scope>
    <source>
        <strain evidence="1 2">DSM 26584</strain>
    </source>
</reference>
<dbReference type="InterPro" id="IPR014985">
    <property type="entry name" value="WbqC"/>
</dbReference>
<organism evidence="1 2">
    <name type="scientific">Ureibacillus manganicus DSM 26584</name>
    <dbReference type="NCBI Taxonomy" id="1384049"/>
    <lineage>
        <taxon>Bacteria</taxon>
        <taxon>Bacillati</taxon>
        <taxon>Bacillota</taxon>
        <taxon>Bacilli</taxon>
        <taxon>Bacillales</taxon>
        <taxon>Caryophanaceae</taxon>
        <taxon>Ureibacillus</taxon>
    </lineage>
</organism>
<evidence type="ECO:0000313" key="2">
    <source>
        <dbReference type="Proteomes" id="UP000030416"/>
    </source>
</evidence>
<accession>A0A0A3I0G4</accession>
<dbReference type="AlphaFoldDB" id="A0A0A3I0G4"/>
<evidence type="ECO:0000313" key="1">
    <source>
        <dbReference type="EMBL" id="KGR78296.1"/>
    </source>
</evidence>
<dbReference type="STRING" id="1384049.CD29_11270"/>
<dbReference type="Pfam" id="PF08889">
    <property type="entry name" value="WbqC"/>
    <property type="match status" value="1"/>
</dbReference>
<proteinExistence type="predicted"/>